<evidence type="ECO:0000313" key="2">
    <source>
        <dbReference type="EMBL" id="CAF0972572.1"/>
    </source>
</evidence>
<dbReference type="AlphaFoldDB" id="A0A814ER21"/>
<protein>
    <recommendedName>
        <fullName evidence="1">Reverse transcriptase domain-containing protein</fullName>
    </recommendedName>
</protein>
<proteinExistence type="predicted"/>
<keyword evidence="3" id="KW-1185">Reference proteome</keyword>
<gene>
    <name evidence="2" type="ORF">OXX778_LOCUS14995</name>
</gene>
<organism evidence="2 3">
    <name type="scientific">Brachionus calyciflorus</name>
    <dbReference type="NCBI Taxonomy" id="104777"/>
    <lineage>
        <taxon>Eukaryota</taxon>
        <taxon>Metazoa</taxon>
        <taxon>Spiralia</taxon>
        <taxon>Gnathifera</taxon>
        <taxon>Rotifera</taxon>
        <taxon>Eurotatoria</taxon>
        <taxon>Monogononta</taxon>
        <taxon>Pseudotrocha</taxon>
        <taxon>Ploima</taxon>
        <taxon>Brachionidae</taxon>
        <taxon>Brachionus</taxon>
    </lineage>
</organism>
<evidence type="ECO:0000259" key="1">
    <source>
        <dbReference type="PROSITE" id="PS50878"/>
    </source>
</evidence>
<dbReference type="Proteomes" id="UP000663879">
    <property type="component" value="Unassembled WGS sequence"/>
</dbReference>
<feature type="domain" description="Reverse transcriptase" evidence="1">
    <location>
        <begin position="1"/>
        <end position="134"/>
    </location>
</feature>
<reference evidence="2" key="1">
    <citation type="submission" date="2021-02" db="EMBL/GenBank/DDBJ databases">
        <authorList>
            <person name="Nowell W R."/>
        </authorList>
    </citation>
    <scope>NUCLEOTIDE SEQUENCE</scope>
    <source>
        <strain evidence="2">Ploen Becks lab</strain>
    </source>
</reference>
<dbReference type="EMBL" id="CAJNOC010003206">
    <property type="protein sequence ID" value="CAF0972572.1"/>
    <property type="molecule type" value="Genomic_DNA"/>
</dbReference>
<dbReference type="Pfam" id="PF00078">
    <property type="entry name" value="RVT_1"/>
    <property type="match status" value="1"/>
</dbReference>
<evidence type="ECO:0000313" key="3">
    <source>
        <dbReference type="Proteomes" id="UP000663879"/>
    </source>
</evidence>
<comment type="caution">
    <text evidence="2">The sequence shown here is derived from an EMBL/GenBank/DDBJ whole genome shotgun (WGS) entry which is preliminary data.</text>
</comment>
<accession>A0A814ER21</accession>
<sequence length="134" mass="15453">MYININLAPRNNHLENMNTFCLEACKAFDKLWMDRLFFKLKYKISEPIWRTFSNYYKKSKIILKYDNNLSDPIICTEGDKQGGILSSYLFSCFKNELLEKCIDLNIRATINGLNLSTIAYCDDIAIISPSSGQA</sequence>
<name>A0A814ER21_9BILA</name>
<dbReference type="InterPro" id="IPR000477">
    <property type="entry name" value="RT_dom"/>
</dbReference>
<dbReference type="OrthoDB" id="10014409at2759"/>
<dbReference type="PROSITE" id="PS50878">
    <property type="entry name" value="RT_POL"/>
    <property type="match status" value="1"/>
</dbReference>